<organism evidence="2 3">
    <name type="scientific">Thalassobacillus cyri</name>
    <dbReference type="NCBI Taxonomy" id="571932"/>
    <lineage>
        <taxon>Bacteria</taxon>
        <taxon>Bacillati</taxon>
        <taxon>Bacillota</taxon>
        <taxon>Bacilli</taxon>
        <taxon>Bacillales</taxon>
        <taxon>Bacillaceae</taxon>
        <taxon>Thalassobacillus</taxon>
    </lineage>
</organism>
<keyword evidence="1" id="KW-0812">Transmembrane</keyword>
<evidence type="ECO:0000313" key="3">
    <source>
        <dbReference type="Proteomes" id="UP000198584"/>
    </source>
</evidence>
<protein>
    <submittedName>
        <fullName evidence="2">Uncharacterized protein</fullName>
    </submittedName>
</protein>
<gene>
    <name evidence="2" type="ORF">SAMN05421743_101100</name>
</gene>
<evidence type="ECO:0000313" key="2">
    <source>
        <dbReference type="EMBL" id="SDZ76172.1"/>
    </source>
</evidence>
<keyword evidence="1" id="KW-1133">Transmembrane helix</keyword>
<dbReference type="OrthoDB" id="2427947at2"/>
<keyword evidence="1" id="KW-0472">Membrane</keyword>
<dbReference type="AlphaFoldDB" id="A0A1H3VPY4"/>
<evidence type="ECO:0000256" key="1">
    <source>
        <dbReference type="SAM" id="Phobius"/>
    </source>
</evidence>
<feature type="transmembrane region" description="Helical" evidence="1">
    <location>
        <begin position="95"/>
        <end position="114"/>
    </location>
</feature>
<dbReference type="EMBL" id="FNQR01000001">
    <property type="protein sequence ID" value="SDZ76172.1"/>
    <property type="molecule type" value="Genomic_DNA"/>
</dbReference>
<sequence length="118" mass="13836">MCISNHVFELQACHMSKEIRENSIYLPVAIEYIGGKTVKLPHELETAELITKVIVKDREGNYYKIGPNEKGLRFAKGEISYKEYLKLKRKENRRFFTYFTSITGSFFIAGWTIIKFFL</sequence>
<name>A0A1H3VPY4_9BACI</name>
<dbReference type="Proteomes" id="UP000198584">
    <property type="component" value="Unassembled WGS sequence"/>
</dbReference>
<reference evidence="2 3" key="1">
    <citation type="submission" date="2016-10" db="EMBL/GenBank/DDBJ databases">
        <authorList>
            <person name="de Groot N.N."/>
        </authorList>
    </citation>
    <scope>NUCLEOTIDE SEQUENCE [LARGE SCALE GENOMIC DNA]</scope>
    <source>
        <strain evidence="2 3">CCM7597</strain>
    </source>
</reference>
<keyword evidence="3" id="KW-1185">Reference proteome</keyword>
<proteinExistence type="predicted"/>
<accession>A0A1H3VPY4</accession>